<evidence type="ECO:0000256" key="1">
    <source>
        <dbReference type="ARBA" id="ARBA00011947"/>
    </source>
</evidence>
<name>A0A9X3WAA9_9BACI</name>
<organism evidence="9 10">
    <name type="scientific">Aquibacillus salsiterrae</name>
    <dbReference type="NCBI Taxonomy" id="2950439"/>
    <lineage>
        <taxon>Bacteria</taxon>
        <taxon>Bacillati</taxon>
        <taxon>Bacillota</taxon>
        <taxon>Bacilli</taxon>
        <taxon>Bacillales</taxon>
        <taxon>Bacillaceae</taxon>
        <taxon>Aquibacillus</taxon>
    </lineage>
</organism>
<comment type="function">
    <text evidence="6">Catalyzes the reductive methylation of 2'-deoxyuridine-5'-monophosphate (dUMP) to 2'-deoxythymidine-5'-monophosphate (dTMP) while utilizing 5,10-methylenetetrahydrofolate (mTHF) as the methyl donor and reductant in the reaction, yielding dihydrofolate (DHF) as a by-product. This enzymatic reaction provides an intracellular de novo source of dTMP, an essential precursor for DNA biosynthesis.</text>
</comment>
<feature type="active site" evidence="7">
    <location>
        <position position="201"/>
    </location>
</feature>
<feature type="domain" description="Thymidylate synthase/dCMP hydroxymethylase" evidence="8">
    <location>
        <begin position="6"/>
        <end position="319"/>
    </location>
</feature>
<comment type="subcellular location">
    <subcellularLocation>
        <location evidence="6">Cytoplasm</location>
    </subcellularLocation>
</comment>
<feature type="binding site" description="in other chain" evidence="6">
    <location>
        <begin position="221"/>
        <end position="224"/>
    </location>
    <ligand>
        <name>dUMP</name>
        <dbReference type="ChEBI" id="CHEBI:246422"/>
        <note>ligand shared between dimeric partners</note>
    </ligand>
</feature>
<evidence type="ECO:0000256" key="7">
    <source>
        <dbReference type="PROSITE-ProRule" id="PRU10016"/>
    </source>
</evidence>
<evidence type="ECO:0000256" key="5">
    <source>
        <dbReference type="ARBA" id="ARBA00022727"/>
    </source>
</evidence>
<dbReference type="HAMAP" id="MF_00008">
    <property type="entry name" value="Thymidy_synth_bact"/>
    <property type="match status" value="1"/>
</dbReference>
<dbReference type="RefSeq" id="WP_272444293.1">
    <property type="nucleotide sequence ID" value="NZ_JAMQKC010000001.1"/>
</dbReference>
<dbReference type="PANTHER" id="PTHR11548">
    <property type="entry name" value="THYMIDYLATE SYNTHASE 1"/>
    <property type="match status" value="1"/>
</dbReference>
<proteinExistence type="inferred from homology"/>
<comment type="similarity">
    <text evidence="6">Belongs to the thymidylate synthase family. Bacterial-type ThyA subfamily.</text>
</comment>
<protein>
    <recommendedName>
        <fullName evidence="1 6">Thymidylate synthase</fullName>
        <shortName evidence="6">TS</shortName>
        <shortName evidence="6">TSase</shortName>
        <ecNumber evidence="1 6">2.1.1.45</ecNumber>
    </recommendedName>
</protein>
<feature type="active site" description="Nucleophile" evidence="6">
    <location>
        <position position="201"/>
    </location>
</feature>
<dbReference type="NCBIfam" id="NF002496">
    <property type="entry name" value="PRK01827.1-2"/>
    <property type="match status" value="1"/>
</dbReference>
<feature type="binding site" evidence="6">
    <location>
        <position position="224"/>
    </location>
    <ligand>
        <name>(6R)-5,10-methylene-5,6,7,8-tetrahydrofolate</name>
        <dbReference type="ChEBI" id="CHEBI:15636"/>
    </ligand>
</feature>
<dbReference type="GO" id="GO:0032259">
    <property type="term" value="P:methylation"/>
    <property type="evidence" value="ECO:0007669"/>
    <property type="project" value="UniProtKB-KW"/>
</dbReference>
<feature type="binding site" description="in other chain" evidence="6">
    <location>
        <position position="25"/>
    </location>
    <ligand>
        <name>dUMP</name>
        <dbReference type="ChEBI" id="CHEBI:246422"/>
        <note>ligand shared between dimeric partners</note>
    </ligand>
</feature>
<dbReference type="PANTHER" id="PTHR11548:SF9">
    <property type="entry name" value="THYMIDYLATE SYNTHASE"/>
    <property type="match status" value="1"/>
</dbReference>
<evidence type="ECO:0000256" key="3">
    <source>
        <dbReference type="ARBA" id="ARBA00022603"/>
    </source>
</evidence>
<accession>A0A9X3WAA9</accession>
<dbReference type="InterPro" id="IPR020940">
    <property type="entry name" value="Thymidylate_synthase_AS"/>
</dbReference>
<evidence type="ECO:0000256" key="2">
    <source>
        <dbReference type="ARBA" id="ARBA00022490"/>
    </source>
</evidence>
<dbReference type="InterPro" id="IPR023451">
    <property type="entry name" value="Thymidate_synth/dCMP_Mease_dom"/>
</dbReference>
<keyword evidence="4 6" id="KW-0808">Transferase</keyword>
<dbReference type="InterPro" id="IPR045097">
    <property type="entry name" value="Thymidate_synth/dCMP_Mease"/>
</dbReference>
<dbReference type="EMBL" id="JAMQKC010000001">
    <property type="protein sequence ID" value="MDC3415325.1"/>
    <property type="molecule type" value="Genomic_DNA"/>
</dbReference>
<gene>
    <name evidence="6" type="primary">thyA</name>
    <name evidence="9" type="ORF">NC799_00150</name>
</gene>
<dbReference type="InterPro" id="IPR036926">
    <property type="entry name" value="Thymidate_synth/dCMP_Mease_sf"/>
</dbReference>
<feature type="binding site" evidence="6">
    <location>
        <begin position="180"/>
        <end position="181"/>
    </location>
    <ligand>
        <name>dUMP</name>
        <dbReference type="ChEBI" id="CHEBI:246422"/>
        <note>ligand shared between dimeric partners</note>
    </ligand>
</feature>
<comment type="caution">
    <text evidence="6">Lacks conserved residue(s) required for the propagation of feature annotation.</text>
</comment>
<dbReference type="Pfam" id="PF00303">
    <property type="entry name" value="Thymidylat_synt"/>
    <property type="match status" value="1"/>
</dbReference>
<evidence type="ECO:0000313" key="10">
    <source>
        <dbReference type="Proteomes" id="UP001145069"/>
    </source>
</evidence>
<dbReference type="Proteomes" id="UP001145069">
    <property type="component" value="Unassembled WGS sequence"/>
</dbReference>
<dbReference type="Gene3D" id="3.30.572.10">
    <property type="entry name" value="Thymidylate synthase/dCMP hydroxymethylase domain"/>
    <property type="match status" value="1"/>
</dbReference>
<dbReference type="CDD" id="cd00351">
    <property type="entry name" value="TS_Pyrimidine_HMase"/>
    <property type="match status" value="1"/>
</dbReference>
<dbReference type="AlphaFoldDB" id="A0A9X3WAA9"/>
<dbReference type="EC" id="2.1.1.45" evidence="1 6"/>
<evidence type="ECO:0000256" key="4">
    <source>
        <dbReference type="ARBA" id="ARBA00022679"/>
    </source>
</evidence>
<sequence>MVTGEKAYLNLCEKVLEHGSRKDDRTNTGTLSIFGHQMRFNLSEGFPLITTKRVPFRLIASELLWFIKGDTNIKYLLEQNNNIWNEWAFKKWVESEAYHGPDMTDFGNRSQTDTPFKKVYEEQMEKFKSNILSDDTFAMEFGDLGSVYGSQWRAWKTSKGQTIDQLQDVIDAIKRNPDSRRHIVTAWNPEDVPTNMALPPCHTMFQFYVADGKLSCQLYQRSGDIFLGIPFNIASYALLTHLVAQVCQLEVGEFIHTLGDAHIYTNHLEQVKTQLSRQPKQLPTLKLNPAKTSIFDFEMEDLELVNYEPHPPIKGPVAV</sequence>
<feature type="binding site" description="in other chain" evidence="6">
    <location>
        <position position="232"/>
    </location>
    <ligand>
        <name>dUMP</name>
        <dbReference type="ChEBI" id="CHEBI:246422"/>
        <note>ligand shared between dimeric partners</note>
    </ligand>
</feature>
<keyword evidence="10" id="KW-1185">Reference proteome</keyword>
<dbReference type="PROSITE" id="PS00091">
    <property type="entry name" value="THYMIDYLATE_SYNTHASE"/>
    <property type="match status" value="1"/>
</dbReference>
<reference evidence="9" key="1">
    <citation type="submission" date="2022-06" db="EMBL/GenBank/DDBJ databases">
        <title>Aquibacillus sp. a new bacterium isolated from soil saline samples.</title>
        <authorList>
            <person name="Galisteo C."/>
            <person name="De La Haba R."/>
            <person name="Sanchez-Porro C."/>
            <person name="Ventosa A."/>
        </authorList>
    </citation>
    <scope>NUCLEOTIDE SEQUENCE</scope>
    <source>
        <strain evidence="9">3ASR75-54</strain>
    </source>
</reference>
<dbReference type="InterPro" id="IPR000398">
    <property type="entry name" value="Thymidylate_synthase"/>
</dbReference>
<dbReference type="GO" id="GO:0004799">
    <property type="term" value="F:thymidylate synthase activity"/>
    <property type="evidence" value="ECO:0007669"/>
    <property type="project" value="UniProtKB-UniRule"/>
</dbReference>
<dbReference type="GO" id="GO:0005829">
    <property type="term" value="C:cytosol"/>
    <property type="evidence" value="ECO:0007669"/>
    <property type="project" value="TreeGrafter"/>
</dbReference>
<keyword evidence="2 6" id="KW-0963">Cytoplasm</keyword>
<comment type="caution">
    <text evidence="9">The sequence shown here is derived from an EMBL/GenBank/DDBJ whole genome shotgun (WGS) entry which is preliminary data.</text>
</comment>
<evidence type="ECO:0000259" key="8">
    <source>
        <dbReference type="Pfam" id="PF00303"/>
    </source>
</evidence>
<dbReference type="PRINTS" id="PR00108">
    <property type="entry name" value="THYMDSNTHASE"/>
</dbReference>
<dbReference type="SUPFAM" id="SSF55831">
    <property type="entry name" value="Thymidylate synthase/dCMP hydroxymethylase"/>
    <property type="match status" value="1"/>
</dbReference>
<dbReference type="GO" id="GO:0006235">
    <property type="term" value="P:dTTP biosynthetic process"/>
    <property type="evidence" value="ECO:0007669"/>
    <property type="project" value="UniProtKB-UniRule"/>
</dbReference>
<comment type="catalytic activity">
    <reaction evidence="6">
        <text>dUMP + (6R)-5,10-methylene-5,6,7,8-tetrahydrofolate = 7,8-dihydrofolate + dTMP</text>
        <dbReference type="Rhea" id="RHEA:12104"/>
        <dbReference type="ChEBI" id="CHEBI:15636"/>
        <dbReference type="ChEBI" id="CHEBI:57451"/>
        <dbReference type="ChEBI" id="CHEBI:63528"/>
        <dbReference type="ChEBI" id="CHEBI:246422"/>
        <dbReference type="EC" id="2.1.1.45"/>
    </reaction>
</comment>
<comment type="subunit">
    <text evidence="6">Homodimer.</text>
</comment>
<dbReference type="NCBIfam" id="TIGR03284">
    <property type="entry name" value="thym_sym"/>
    <property type="match status" value="1"/>
</dbReference>
<keyword evidence="3 6" id="KW-0489">Methyltransferase</keyword>
<keyword evidence="5 6" id="KW-0545">Nucleotide biosynthesis</keyword>
<comment type="pathway">
    <text evidence="6">Pyrimidine metabolism; dTTP biosynthesis.</text>
</comment>
<evidence type="ECO:0000313" key="9">
    <source>
        <dbReference type="EMBL" id="MDC3415325.1"/>
    </source>
</evidence>
<feature type="binding site" description="in other chain" evidence="6">
    <location>
        <begin position="262"/>
        <end position="264"/>
    </location>
    <ligand>
        <name>dUMP</name>
        <dbReference type="ChEBI" id="CHEBI:246422"/>
        <note>ligand shared between dimeric partners</note>
    </ligand>
</feature>
<dbReference type="GO" id="GO:0006231">
    <property type="term" value="P:dTMP biosynthetic process"/>
    <property type="evidence" value="ECO:0007669"/>
    <property type="project" value="UniProtKB-UniRule"/>
</dbReference>
<feature type="binding site" evidence="6">
    <location>
        <position position="318"/>
    </location>
    <ligand>
        <name>(6R)-5,10-methylene-5,6,7,8-tetrahydrofolate</name>
        <dbReference type="ChEBI" id="CHEBI:15636"/>
    </ligand>
</feature>
<evidence type="ECO:0000256" key="6">
    <source>
        <dbReference type="HAMAP-Rule" id="MF_00008"/>
    </source>
</evidence>